<evidence type="ECO:0000313" key="2">
    <source>
        <dbReference type="EMBL" id="QDT54566.1"/>
    </source>
</evidence>
<feature type="domain" description="DUF1559" evidence="1">
    <location>
        <begin position="32"/>
        <end position="342"/>
    </location>
</feature>
<dbReference type="AlphaFoldDB" id="A0A517SEL5"/>
<dbReference type="Pfam" id="PF07596">
    <property type="entry name" value="SBP_bac_10"/>
    <property type="match status" value="1"/>
</dbReference>
<dbReference type="RefSeq" id="WP_145030412.1">
    <property type="nucleotide sequence ID" value="NZ_CP036271.1"/>
</dbReference>
<dbReference type="InterPro" id="IPR012902">
    <property type="entry name" value="N_methyl_site"/>
</dbReference>
<dbReference type="Pfam" id="PF07963">
    <property type="entry name" value="N_methyl"/>
    <property type="match status" value="1"/>
</dbReference>
<evidence type="ECO:0000259" key="1">
    <source>
        <dbReference type="Pfam" id="PF07596"/>
    </source>
</evidence>
<dbReference type="SUPFAM" id="SSF54523">
    <property type="entry name" value="Pili subunits"/>
    <property type="match status" value="1"/>
</dbReference>
<dbReference type="PROSITE" id="PS00409">
    <property type="entry name" value="PROKAR_NTER_METHYL"/>
    <property type="match status" value="1"/>
</dbReference>
<reference evidence="2 3" key="1">
    <citation type="submission" date="2019-02" db="EMBL/GenBank/DDBJ databases">
        <title>Deep-cultivation of Planctomycetes and their phenomic and genomic characterization uncovers novel biology.</title>
        <authorList>
            <person name="Wiegand S."/>
            <person name="Jogler M."/>
            <person name="Boedeker C."/>
            <person name="Pinto D."/>
            <person name="Vollmers J."/>
            <person name="Rivas-Marin E."/>
            <person name="Kohn T."/>
            <person name="Peeters S.H."/>
            <person name="Heuer A."/>
            <person name="Rast P."/>
            <person name="Oberbeckmann S."/>
            <person name="Bunk B."/>
            <person name="Jeske O."/>
            <person name="Meyerdierks A."/>
            <person name="Storesund J.E."/>
            <person name="Kallscheuer N."/>
            <person name="Luecker S."/>
            <person name="Lage O.M."/>
            <person name="Pohl T."/>
            <person name="Merkel B.J."/>
            <person name="Hornburger P."/>
            <person name="Mueller R.-W."/>
            <person name="Bruemmer F."/>
            <person name="Labrenz M."/>
            <person name="Spormann A.M."/>
            <person name="Op den Camp H."/>
            <person name="Overmann J."/>
            <person name="Amann R."/>
            <person name="Jetten M.S.M."/>
            <person name="Mascher T."/>
            <person name="Medema M.H."/>
            <person name="Devos D.P."/>
            <person name="Kaster A.-K."/>
            <person name="Ovreas L."/>
            <person name="Rohde M."/>
            <person name="Galperin M.Y."/>
            <person name="Jogler C."/>
        </authorList>
    </citation>
    <scope>NUCLEOTIDE SEQUENCE [LARGE SCALE GENOMIC DNA]</scope>
    <source>
        <strain evidence="2 3">Pan44</strain>
    </source>
</reference>
<organism evidence="2 3">
    <name type="scientific">Caulifigura coniformis</name>
    <dbReference type="NCBI Taxonomy" id="2527983"/>
    <lineage>
        <taxon>Bacteria</taxon>
        <taxon>Pseudomonadati</taxon>
        <taxon>Planctomycetota</taxon>
        <taxon>Planctomycetia</taxon>
        <taxon>Planctomycetales</taxon>
        <taxon>Planctomycetaceae</taxon>
        <taxon>Caulifigura</taxon>
    </lineage>
</organism>
<dbReference type="Proteomes" id="UP000315700">
    <property type="component" value="Chromosome"/>
</dbReference>
<name>A0A517SEL5_9PLAN</name>
<dbReference type="EMBL" id="CP036271">
    <property type="protein sequence ID" value="QDT54566.1"/>
    <property type="molecule type" value="Genomic_DNA"/>
</dbReference>
<dbReference type="NCBIfam" id="TIGR02532">
    <property type="entry name" value="IV_pilin_GFxxxE"/>
    <property type="match status" value="1"/>
</dbReference>
<dbReference type="OrthoDB" id="255848at2"/>
<dbReference type="KEGG" id="ccos:Pan44_25990"/>
<sequence>MRQTRRGFTLIELLVVIAIIAILVSLLLPAVQRAREAARKTECANKLKQLGLALHNYHDSHKVFPPGQVANLFSNDPAVGRYVNPTEPKFLIPGILPNQSNIATGPGYHGTSWILHILPMIDQGALYNFWNFNLNVRTMGEVGATTQDLAVIYPPKVNLTALYCPTRRNDMFAGSRFQNTDRVDISWNSGGNDYAAVTGSGITFMPQQRQTYWLTPAQLSTTVITATNMSPYSQHSSKVGMFGVNSATSMAGVSDGTSNVIMIAERRIFENANLAAAANNANLNLLLSSDGWCFGGPATMLSTRESPHTGRHYDEADSLHDGIIQVCMGDGSVKAIGVNIDRRTWENLGNMAQGSPIDIAF</sequence>
<dbReference type="PANTHER" id="PTHR30093">
    <property type="entry name" value="GENERAL SECRETION PATHWAY PROTEIN G"/>
    <property type="match status" value="1"/>
</dbReference>
<evidence type="ECO:0000313" key="3">
    <source>
        <dbReference type="Proteomes" id="UP000315700"/>
    </source>
</evidence>
<gene>
    <name evidence="2" type="primary">pilE</name>
    <name evidence="2" type="ORF">Pan44_25990</name>
</gene>
<dbReference type="PANTHER" id="PTHR30093:SF2">
    <property type="entry name" value="TYPE II SECRETION SYSTEM PROTEIN H"/>
    <property type="match status" value="1"/>
</dbReference>
<dbReference type="InterPro" id="IPR045584">
    <property type="entry name" value="Pilin-like"/>
</dbReference>
<dbReference type="InParanoid" id="A0A517SEL5"/>
<keyword evidence="3" id="KW-1185">Reference proteome</keyword>
<dbReference type="InterPro" id="IPR011453">
    <property type="entry name" value="DUF1559"/>
</dbReference>
<dbReference type="Gene3D" id="3.30.700.10">
    <property type="entry name" value="Glycoprotein, Type 4 Pilin"/>
    <property type="match status" value="1"/>
</dbReference>
<protein>
    <submittedName>
        <fullName evidence="2">Fimbrial protein</fullName>
    </submittedName>
</protein>
<accession>A0A517SEL5</accession>
<dbReference type="NCBIfam" id="TIGR04294">
    <property type="entry name" value="pre_pil_HX9DG"/>
    <property type="match status" value="1"/>
</dbReference>
<proteinExistence type="predicted"/>
<dbReference type="InterPro" id="IPR027558">
    <property type="entry name" value="Pre_pil_HX9DG_C"/>
</dbReference>